<dbReference type="Pfam" id="PF00667">
    <property type="entry name" value="FAD_binding_1"/>
    <property type="match status" value="1"/>
</dbReference>
<dbReference type="FunFam" id="1.20.990.10:FF:000007">
    <property type="entry name" value="Methionine synthase reductase"/>
    <property type="match status" value="1"/>
</dbReference>
<dbReference type="Gene3D" id="3.40.50.80">
    <property type="entry name" value="Nucleotide-binding domain of ferredoxin-NADP reductase (FNR) module"/>
    <property type="match status" value="1"/>
</dbReference>
<dbReference type="InterPro" id="IPR017938">
    <property type="entry name" value="Riboflavin_synthase-like_b-brl"/>
</dbReference>
<dbReference type="InterPro" id="IPR039261">
    <property type="entry name" value="FNR_nucleotide-bd"/>
</dbReference>
<dbReference type="Pfam" id="PF00175">
    <property type="entry name" value="NAD_binding_1"/>
    <property type="match status" value="1"/>
</dbReference>
<dbReference type="GO" id="GO:0050667">
    <property type="term" value="P:homocysteine metabolic process"/>
    <property type="evidence" value="ECO:0007669"/>
    <property type="project" value="TreeGrafter"/>
</dbReference>
<dbReference type="InterPro" id="IPR001709">
    <property type="entry name" value="Flavoprot_Pyr_Nucl_cyt_Rdtase"/>
</dbReference>
<evidence type="ECO:0000313" key="8">
    <source>
        <dbReference type="EMBL" id="CAK1585654.1"/>
    </source>
</evidence>
<gene>
    <name evidence="8" type="ORF">PARMNEM_LOCUS6707</name>
</gene>
<evidence type="ECO:0000256" key="2">
    <source>
        <dbReference type="ARBA" id="ARBA00022630"/>
    </source>
</evidence>
<evidence type="ECO:0000256" key="1">
    <source>
        <dbReference type="ARBA" id="ARBA00001974"/>
    </source>
</evidence>
<dbReference type="SUPFAM" id="SSF63380">
    <property type="entry name" value="Riboflavin synthase domain-like"/>
    <property type="match status" value="1"/>
</dbReference>
<keyword evidence="3" id="KW-0274">FAD</keyword>
<dbReference type="GO" id="GO:0009086">
    <property type="term" value="P:methionine biosynthetic process"/>
    <property type="evidence" value="ECO:0007669"/>
    <property type="project" value="TreeGrafter"/>
</dbReference>
<evidence type="ECO:0000256" key="3">
    <source>
        <dbReference type="ARBA" id="ARBA00022827"/>
    </source>
</evidence>
<accession>A0AAV1KUW3</accession>
<dbReference type="AlphaFoldDB" id="A0AAV1KUW3"/>
<dbReference type="Gene3D" id="2.40.30.10">
    <property type="entry name" value="Translation factors"/>
    <property type="match status" value="1"/>
</dbReference>
<organism evidence="8 9">
    <name type="scientific">Parnassius mnemosyne</name>
    <name type="common">clouded apollo</name>
    <dbReference type="NCBI Taxonomy" id="213953"/>
    <lineage>
        <taxon>Eukaryota</taxon>
        <taxon>Metazoa</taxon>
        <taxon>Ecdysozoa</taxon>
        <taxon>Arthropoda</taxon>
        <taxon>Hexapoda</taxon>
        <taxon>Insecta</taxon>
        <taxon>Pterygota</taxon>
        <taxon>Neoptera</taxon>
        <taxon>Endopterygota</taxon>
        <taxon>Lepidoptera</taxon>
        <taxon>Glossata</taxon>
        <taxon>Ditrysia</taxon>
        <taxon>Papilionoidea</taxon>
        <taxon>Papilionidae</taxon>
        <taxon>Parnassiinae</taxon>
        <taxon>Parnassini</taxon>
        <taxon>Parnassius</taxon>
        <taxon>Driopa</taxon>
    </lineage>
</organism>
<dbReference type="GO" id="GO:0050660">
    <property type="term" value="F:flavin adenine dinucleotide binding"/>
    <property type="evidence" value="ECO:0007669"/>
    <property type="project" value="TreeGrafter"/>
</dbReference>
<name>A0AAV1KUW3_9NEOP</name>
<comment type="cofactor">
    <cofactor evidence="1">
        <name>FAD</name>
        <dbReference type="ChEBI" id="CHEBI:57692"/>
    </cofactor>
</comment>
<dbReference type="PANTHER" id="PTHR19384:SF84">
    <property type="entry name" value="METHIONINE SYNTHASE REDUCTASE"/>
    <property type="match status" value="1"/>
</dbReference>
<keyword evidence="2" id="KW-0285">Flavoprotein</keyword>
<feature type="domain" description="FAD-binding FR-type" evidence="7">
    <location>
        <begin position="56"/>
        <end position="314"/>
    </location>
</feature>
<keyword evidence="4" id="KW-0560">Oxidoreductase</keyword>
<dbReference type="InterPro" id="IPR003097">
    <property type="entry name" value="CysJ-like_FAD-binding"/>
</dbReference>
<sequence>MAVLYNVCDIFDNLCEKTSLSIPPLKQNYLKIEFENNDNNETVYHGQAPTLPFAASEVYNVPVCNWRHLSVEHPDCKSVYEVTFDISGTNLSFRPGDTIGVIPKNLDIEVDVVIDHLDLTSVVDCSYTITVDSGQKGAKIPAHVPVKSRLRHVLTYCVDIRAVVKKLFLLALSRYTKDEREKSALEYLCSKEGSPAYATHILNKNLCILDLFAIFKTCKPPIEIILEYLPRLLPRPYSIVNSELANSNELKICFSVMNIGNNRKGLVTGWLEQIIKEPSLEDLITNISLKEDKVTVVHKVPIYLRKNINQFSFPEVFTSPLLLVGPGTGVAPYIGLLEQMECQGNKQGWGMIWLFFGCRNPNLDFIYKKELENFVSKGVLNKLTTSFSKWEGSNNKKYIQESILQNGEKVSKLLKEGAKVYICGNVRTMAAQVKETLVKCLVEYTDNTQEEAEKFISDMQKNKRYLVDSWN</sequence>
<evidence type="ECO:0000256" key="4">
    <source>
        <dbReference type="ARBA" id="ARBA00023002"/>
    </source>
</evidence>
<dbReference type="InterPro" id="IPR001433">
    <property type="entry name" value="OxRdtase_FAD/NAD-bd"/>
</dbReference>
<evidence type="ECO:0000256" key="6">
    <source>
        <dbReference type="ARBA" id="ARBA00040659"/>
    </source>
</evidence>
<dbReference type="PROSITE" id="PS51384">
    <property type="entry name" value="FAD_FR"/>
    <property type="match status" value="1"/>
</dbReference>
<dbReference type="EC" id="1.16.1.8" evidence="5"/>
<dbReference type="InterPro" id="IPR017927">
    <property type="entry name" value="FAD-bd_FR_type"/>
</dbReference>
<dbReference type="EMBL" id="CAVLGL010000079">
    <property type="protein sequence ID" value="CAK1585654.1"/>
    <property type="molecule type" value="Genomic_DNA"/>
</dbReference>
<dbReference type="Gene3D" id="1.20.990.10">
    <property type="entry name" value="NADPH-cytochrome p450 Reductase, Chain A, domain 3"/>
    <property type="match status" value="1"/>
</dbReference>
<comment type="caution">
    <text evidence="8">The sequence shown here is derived from an EMBL/GenBank/DDBJ whole genome shotgun (WGS) entry which is preliminary data.</text>
</comment>
<keyword evidence="9" id="KW-1185">Reference proteome</keyword>
<dbReference type="GO" id="GO:0010181">
    <property type="term" value="F:FMN binding"/>
    <property type="evidence" value="ECO:0007669"/>
    <property type="project" value="TreeGrafter"/>
</dbReference>
<dbReference type="Proteomes" id="UP001314205">
    <property type="component" value="Unassembled WGS sequence"/>
</dbReference>
<evidence type="ECO:0000313" key="9">
    <source>
        <dbReference type="Proteomes" id="UP001314205"/>
    </source>
</evidence>
<dbReference type="PRINTS" id="PR00371">
    <property type="entry name" value="FPNCR"/>
</dbReference>
<dbReference type="InterPro" id="IPR023173">
    <property type="entry name" value="NADPH_Cyt_P450_Rdtase_alpha"/>
</dbReference>
<evidence type="ECO:0000256" key="5">
    <source>
        <dbReference type="ARBA" id="ARBA00039088"/>
    </source>
</evidence>
<dbReference type="SUPFAM" id="SSF52343">
    <property type="entry name" value="Ferredoxin reductase-like, C-terminal NADP-linked domain"/>
    <property type="match status" value="1"/>
</dbReference>
<dbReference type="GO" id="GO:0030586">
    <property type="term" value="F:[methionine synthase] reductase (NADPH) activity"/>
    <property type="evidence" value="ECO:0007669"/>
    <property type="project" value="UniProtKB-EC"/>
</dbReference>
<proteinExistence type="predicted"/>
<dbReference type="GO" id="GO:0005829">
    <property type="term" value="C:cytosol"/>
    <property type="evidence" value="ECO:0007669"/>
    <property type="project" value="TreeGrafter"/>
</dbReference>
<protein>
    <recommendedName>
        <fullName evidence="6">Methionine synthase reductase</fullName>
        <ecNumber evidence="5">1.16.1.8</ecNumber>
    </recommendedName>
</protein>
<reference evidence="8 9" key="1">
    <citation type="submission" date="2023-11" db="EMBL/GenBank/DDBJ databases">
        <authorList>
            <person name="Hedman E."/>
            <person name="Englund M."/>
            <person name="Stromberg M."/>
            <person name="Nyberg Akerstrom W."/>
            <person name="Nylinder S."/>
            <person name="Jareborg N."/>
            <person name="Kallberg Y."/>
            <person name="Kronander E."/>
        </authorList>
    </citation>
    <scope>NUCLEOTIDE SEQUENCE [LARGE SCALE GENOMIC DNA]</scope>
</reference>
<dbReference type="PANTHER" id="PTHR19384">
    <property type="entry name" value="NITRIC OXIDE SYNTHASE-RELATED"/>
    <property type="match status" value="1"/>
</dbReference>
<evidence type="ECO:0000259" key="7">
    <source>
        <dbReference type="PROSITE" id="PS51384"/>
    </source>
</evidence>